<dbReference type="Proteomes" id="UP000017559">
    <property type="component" value="Unassembled WGS sequence"/>
</dbReference>
<reference evidence="11 12" key="1">
    <citation type="journal article" date="2014" name="BMC Genomics">
        <title>Genome and secretome analysis of the hemibiotrophic fungal pathogen, Moniliophthora roreri, which causes frosty pod rot disease of cacao: mechanisms of the biotrophic and necrotrophic phases.</title>
        <authorList>
            <person name="Meinhardt L.W."/>
            <person name="Costa G.G.L."/>
            <person name="Thomazella D.P.T."/>
            <person name="Teixeira P.J.P.L."/>
            <person name="Carazzolle M.F."/>
            <person name="Schuster S.C."/>
            <person name="Carlson J.E."/>
            <person name="Guiltinan M.J."/>
            <person name="Mieczkowski P."/>
            <person name="Farmer A."/>
            <person name="Ramaraj T."/>
            <person name="Crozier J."/>
            <person name="Davis R.E."/>
            <person name="Shao J."/>
            <person name="Melnick R.L."/>
            <person name="Pereira G.A.G."/>
            <person name="Bailey B.A."/>
        </authorList>
    </citation>
    <scope>NUCLEOTIDE SEQUENCE [LARGE SCALE GENOMIC DNA]</scope>
    <source>
        <strain evidence="11 12">MCA 2997</strain>
    </source>
</reference>
<evidence type="ECO:0000256" key="6">
    <source>
        <dbReference type="ARBA" id="ARBA00022824"/>
    </source>
</evidence>
<dbReference type="PANTHER" id="PTHR21397:SF4">
    <property type="entry name" value="ER MEMBRANE PROTEIN COMPLEX SUBUNIT 10"/>
    <property type="match status" value="1"/>
</dbReference>
<evidence type="ECO:0000313" key="11">
    <source>
        <dbReference type="EMBL" id="ESK94388.1"/>
    </source>
</evidence>
<comment type="caution">
    <text evidence="11">The sequence shown here is derived from an EMBL/GenBank/DDBJ whole genome shotgun (WGS) entry which is preliminary data.</text>
</comment>
<dbReference type="HOGENOM" id="CLU_081343_1_0_1"/>
<organism evidence="11 12">
    <name type="scientific">Moniliophthora roreri (strain MCA 2997)</name>
    <name type="common">Cocoa frosty pod rot fungus</name>
    <name type="synonym">Crinipellis roreri</name>
    <dbReference type="NCBI Taxonomy" id="1381753"/>
    <lineage>
        <taxon>Eukaryota</taxon>
        <taxon>Fungi</taxon>
        <taxon>Dikarya</taxon>
        <taxon>Basidiomycota</taxon>
        <taxon>Agaricomycotina</taxon>
        <taxon>Agaricomycetes</taxon>
        <taxon>Agaricomycetidae</taxon>
        <taxon>Agaricales</taxon>
        <taxon>Marasmiineae</taxon>
        <taxon>Marasmiaceae</taxon>
        <taxon>Moniliophthora</taxon>
    </lineage>
</organism>
<evidence type="ECO:0000256" key="7">
    <source>
        <dbReference type="ARBA" id="ARBA00022989"/>
    </source>
</evidence>
<accession>V2X5I2</accession>
<keyword evidence="4" id="KW-0812">Transmembrane</keyword>
<protein>
    <recommendedName>
        <fullName evidence="3">ER membrane protein complex subunit 10</fullName>
    </recommendedName>
</protein>
<feature type="chain" id="PRO_5004712201" description="ER membrane protein complex subunit 10" evidence="10">
    <location>
        <begin position="17"/>
        <end position="228"/>
    </location>
</feature>
<evidence type="ECO:0000256" key="1">
    <source>
        <dbReference type="ARBA" id="ARBA00004115"/>
    </source>
</evidence>
<dbReference type="STRING" id="1381753.V2X5I2"/>
<comment type="similarity">
    <text evidence="2">Belongs to the EMC10 family.</text>
</comment>
<evidence type="ECO:0000256" key="4">
    <source>
        <dbReference type="ARBA" id="ARBA00022692"/>
    </source>
</evidence>
<proteinExistence type="inferred from homology"/>
<dbReference type="GO" id="GO:0005789">
    <property type="term" value="C:endoplasmic reticulum membrane"/>
    <property type="evidence" value="ECO:0007669"/>
    <property type="project" value="UniProtKB-SubCell"/>
</dbReference>
<evidence type="ECO:0000256" key="9">
    <source>
        <dbReference type="SAM" id="MobiDB-lite"/>
    </source>
</evidence>
<dbReference type="KEGG" id="mrr:Moror_8046"/>
<sequence>MFVLLSCLLLPLVVLSREVNLYHRLHLPNGPQSAFTERGTINFDESRSNLPVTFQSSVSSQEHLGQFTETLQQIPEGDRDRVLYQVALERDSINWDISSVKWCHVPSASSESIILHITDLAHASSPYAVDYFISPTPHDGACPSSSSMTNLNSLAILNITVSLRTPRLPPLPELKTPPPLTPKGEPVKPEPEKSFLQKYWMYILAAVVALMMSGGPPEEAAAAAGGQK</sequence>
<evidence type="ECO:0000256" key="5">
    <source>
        <dbReference type="ARBA" id="ARBA00022729"/>
    </source>
</evidence>
<dbReference type="AlphaFoldDB" id="V2X5I2"/>
<evidence type="ECO:0000256" key="2">
    <source>
        <dbReference type="ARBA" id="ARBA00007695"/>
    </source>
</evidence>
<feature type="region of interest" description="Disordered" evidence="9">
    <location>
        <begin position="168"/>
        <end position="190"/>
    </location>
</feature>
<dbReference type="Pfam" id="PF21203">
    <property type="entry name" value="ECM10"/>
    <property type="match status" value="1"/>
</dbReference>
<keyword evidence="6" id="KW-0256">Endoplasmic reticulum</keyword>
<evidence type="ECO:0000256" key="10">
    <source>
        <dbReference type="SAM" id="SignalP"/>
    </source>
</evidence>
<comment type="subcellular location">
    <subcellularLocation>
        <location evidence="1">Endoplasmic reticulum membrane</location>
        <topology evidence="1">Single-pass type I membrane protein</topology>
    </subcellularLocation>
</comment>
<gene>
    <name evidence="11" type="ORF">Moror_8046</name>
</gene>
<keyword evidence="12" id="KW-1185">Reference proteome</keyword>
<keyword evidence="5 10" id="KW-0732">Signal</keyword>
<name>V2X5I2_MONRO</name>
<keyword evidence="7" id="KW-1133">Transmembrane helix</keyword>
<evidence type="ECO:0000256" key="3">
    <source>
        <dbReference type="ARBA" id="ARBA00020105"/>
    </source>
</evidence>
<keyword evidence="8" id="KW-0472">Membrane</keyword>
<feature type="compositionally biased region" description="Pro residues" evidence="9">
    <location>
        <begin position="168"/>
        <end position="181"/>
    </location>
</feature>
<dbReference type="PANTHER" id="PTHR21397">
    <property type="entry name" value="CHROMATIN COMPLEXES SUBUNIT BAP18-RELATED"/>
    <property type="match status" value="1"/>
</dbReference>
<feature type="signal peptide" evidence="10">
    <location>
        <begin position="1"/>
        <end position="16"/>
    </location>
</feature>
<evidence type="ECO:0000256" key="8">
    <source>
        <dbReference type="ARBA" id="ARBA00023136"/>
    </source>
</evidence>
<dbReference type="EMBL" id="AWSO01000135">
    <property type="protein sequence ID" value="ESK94388.1"/>
    <property type="molecule type" value="Genomic_DNA"/>
</dbReference>
<evidence type="ECO:0000313" key="12">
    <source>
        <dbReference type="Proteomes" id="UP000017559"/>
    </source>
</evidence>
<dbReference type="CDD" id="cd22209">
    <property type="entry name" value="EMC10"/>
    <property type="match status" value="1"/>
</dbReference>
<dbReference type="OrthoDB" id="1894652at2759"/>